<feature type="transmembrane region" description="Helical" evidence="10">
    <location>
        <begin position="27"/>
        <end position="50"/>
    </location>
</feature>
<dbReference type="InterPro" id="IPR059112">
    <property type="entry name" value="CysZ/EI24"/>
</dbReference>
<evidence type="ECO:0000256" key="4">
    <source>
        <dbReference type="ARBA" id="ARBA00022519"/>
    </source>
</evidence>
<keyword evidence="3" id="KW-1003">Cell membrane</keyword>
<keyword evidence="8" id="KW-0764">Sulfate transport</keyword>
<gene>
    <name evidence="11" type="ORF">ESY86_07505</name>
</gene>
<feature type="transmembrane region" description="Helical" evidence="10">
    <location>
        <begin position="70"/>
        <end position="90"/>
    </location>
</feature>
<evidence type="ECO:0000313" key="11">
    <source>
        <dbReference type="EMBL" id="TXD89623.1"/>
    </source>
</evidence>
<dbReference type="GO" id="GO:0019344">
    <property type="term" value="P:cysteine biosynthetic process"/>
    <property type="evidence" value="ECO:0007669"/>
    <property type="project" value="TreeGrafter"/>
</dbReference>
<dbReference type="InterPro" id="IPR050480">
    <property type="entry name" value="CysZ-like"/>
</dbReference>
<dbReference type="GO" id="GO:0005886">
    <property type="term" value="C:plasma membrane"/>
    <property type="evidence" value="ECO:0007669"/>
    <property type="project" value="TreeGrafter"/>
</dbReference>
<comment type="caution">
    <text evidence="11">The sequence shown here is derived from an EMBL/GenBank/DDBJ whole genome shotgun (WGS) entry which is preliminary data.</text>
</comment>
<protein>
    <submittedName>
        <fullName evidence="11">EI24 domain-containing protein</fullName>
    </submittedName>
</protein>
<keyword evidence="7 10" id="KW-1133">Transmembrane helix</keyword>
<dbReference type="RefSeq" id="WP_147085981.1">
    <property type="nucleotide sequence ID" value="NZ_VORM01000012.1"/>
</dbReference>
<evidence type="ECO:0000256" key="3">
    <source>
        <dbReference type="ARBA" id="ARBA00022475"/>
    </source>
</evidence>
<evidence type="ECO:0000313" key="12">
    <source>
        <dbReference type="Proteomes" id="UP000321578"/>
    </source>
</evidence>
<dbReference type="GO" id="GO:0009675">
    <property type="term" value="F:high-affinity sulfate:proton symporter activity"/>
    <property type="evidence" value="ECO:0007669"/>
    <property type="project" value="TreeGrafter"/>
</dbReference>
<accession>A0A5C6ZIG4</accession>
<dbReference type="EMBL" id="VORO01000006">
    <property type="protein sequence ID" value="TXD89623.1"/>
    <property type="molecule type" value="Genomic_DNA"/>
</dbReference>
<keyword evidence="9 10" id="KW-0472">Membrane</keyword>
<comment type="subcellular location">
    <subcellularLocation>
        <location evidence="1">Membrane</location>
        <topology evidence="1">Multi-pass membrane protein</topology>
    </subcellularLocation>
</comment>
<evidence type="ECO:0000256" key="1">
    <source>
        <dbReference type="ARBA" id="ARBA00004141"/>
    </source>
</evidence>
<feature type="transmembrane region" description="Helical" evidence="10">
    <location>
        <begin position="145"/>
        <end position="175"/>
    </location>
</feature>
<dbReference type="Pfam" id="PF07264">
    <property type="entry name" value="EI24"/>
    <property type="match status" value="1"/>
</dbReference>
<sequence>MINNIFRGIQAYSGVFKLMASLKLWKYFFVPILISILTASLIGFSAYGLSDDIGRFIAKIWIWDWGKDSFTSFSSVLGGIMVLVIGLIVYKHIIMAFSAPFMSPVSEKIEAHLTGIQKHEHRKTSFQQQLWRGLRINGRNLVKELLISIPLLLLKFIPVVNIFSTILLFLVQAYYAGFGNMDYTLERHFNYKESLNFVKQHRGVAIGNGLVFMLFLFIPGIGIILVLPLSVTAASIKTVNLLQTEGLLPAAASGKMLRKEGHSN</sequence>
<keyword evidence="12" id="KW-1185">Reference proteome</keyword>
<dbReference type="OrthoDB" id="9787566at2"/>
<evidence type="ECO:0000256" key="5">
    <source>
        <dbReference type="ARBA" id="ARBA00022605"/>
    </source>
</evidence>
<feature type="transmembrane region" description="Helical" evidence="10">
    <location>
        <begin position="205"/>
        <end position="227"/>
    </location>
</feature>
<reference evidence="11 12" key="1">
    <citation type="submission" date="2019-08" db="EMBL/GenBank/DDBJ databases">
        <title>Genomes of Subsaximicrobium wynnwilliamsii strains.</title>
        <authorList>
            <person name="Bowman J.P."/>
        </authorList>
    </citation>
    <scope>NUCLEOTIDE SEQUENCE [LARGE SCALE GENOMIC DNA]</scope>
    <source>
        <strain evidence="11 12">2-80-2</strain>
    </source>
</reference>
<keyword evidence="4" id="KW-0997">Cell inner membrane</keyword>
<name>A0A5C6ZIG4_9FLAO</name>
<evidence type="ECO:0000256" key="6">
    <source>
        <dbReference type="ARBA" id="ARBA00022692"/>
    </source>
</evidence>
<dbReference type="AlphaFoldDB" id="A0A5C6ZIG4"/>
<keyword evidence="6 10" id="KW-0812">Transmembrane</keyword>
<evidence type="ECO:0000256" key="7">
    <source>
        <dbReference type="ARBA" id="ARBA00022989"/>
    </source>
</evidence>
<dbReference type="PANTHER" id="PTHR37468:SF1">
    <property type="entry name" value="SULFATE TRANSPORTER CYSZ"/>
    <property type="match status" value="1"/>
</dbReference>
<dbReference type="Proteomes" id="UP000321578">
    <property type="component" value="Unassembled WGS sequence"/>
</dbReference>
<evidence type="ECO:0000256" key="8">
    <source>
        <dbReference type="ARBA" id="ARBA00023032"/>
    </source>
</evidence>
<dbReference type="PANTHER" id="PTHR37468">
    <property type="entry name" value="SULFATE TRANSPORTER CYSZ"/>
    <property type="match status" value="1"/>
</dbReference>
<keyword evidence="5" id="KW-0028">Amino-acid biosynthesis</keyword>
<proteinExistence type="predicted"/>
<evidence type="ECO:0000256" key="2">
    <source>
        <dbReference type="ARBA" id="ARBA00022448"/>
    </source>
</evidence>
<keyword evidence="2" id="KW-0813">Transport</keyword>
<evidence type="ECO:0000256" key="9">
    <source>
        <dbReference type="ARBA" id="ARBA00023136"/>
    </source>
</evidence>
<evidence type="ECO:0000256" key="10">
    <source>
        <dbReference type="SAM" id="Phobius"/>
    </source>
</evidence>
<dbReference type="GO" id="GO:0000103">
    <property type="term" value="P:sulfate assimilation"/>
    <property type="evidence" value="ECO:0007669"/>
    <property type="project" value="TreeGrafter"/>
</dbReference>
<organism evidence="11 12">
    <name type="scientific">Subsaximicrobium wynnwilliamsii</name>
    <dbReference type="NCBI Taxonomy" id="291179"/>
    <lineage>
        <taxon>Bacteria</taxon>
        <taxon>Pseudomonadati</taxon>
        <taxon>Bacteroidota</taxon>
        <taxon>Flavobacteriia</taxon>
        <taxon>Flavobacteriales</taxon>
        <taxon>Flavobacteriaceae</taxon>
        <taxon>Subsaximicrobium</taxon>
    </lineage>
</organism>